<keyword evidence="2" id="KW-1185">Reference proteome</keyword>
<dbReference type="OrthoDB" id="312403at2759"/>
<evidence type="ECO:0000313" key="2">
    <source>
        <dbReference type="Proteomes" id="UP000683925"/>
    </source>
</evidence>
<name>A0A8S1SAH3_PAROT</name>
<dbReference type="AlphaFoldDB" id="A0A8S1SAH3"/>
<organism evidence="1 2">
    <name type="scientific">Paramecium octaurelia</name>
    <dbReference type="NCBI Taxonomy" id="43137"/>
    <lineage>
        <taxon>Eukaryota</taxon>
        <taxon>Sar</taxon>
        <taxon>Alveolata</taxon>
        <taxon>Ciliophora</taxon>
        <taxon>Intramacronucleata</taxon>
        <taxon>Oligohymenophorea</taxon>
        <taxon>Peniculida</taxon>
        <taxon>Parameciidae</taxon>
        <taxon>Paramecium</taxon>
    </lineage>
</organism>
<proteinExistence type="predicted"/>
<dbReference type="EMBL" id="CAJJDP010000006">
    <property type="protein sequence ID" value="CAD8136059.1"/>
    <property type="molecule type" value="Genomic_DNA"/>
</dbReference>
<protein>
    <submittedName>
        <fullName evidence="1">Uncharacterized protein</fullName>
    </submittedName>
</protein>
<comment type="caution">
    <text evidence="1">The sequence shown here is derived from an EMBL/GenBank/DDBJ whole genome shotgun (WGS) entry which is preliminary data.</text>
</comment>
<dbReference type="Proteomes" id="UP000683925">
    <property type="component" value="Unassembled WGS sequence"/>
</dbReference>
<sequence length="168" mass="19883">MKNFDDDRNMKNTDAAINLSSNKSEIIIHQNRITKTIKHFLEQTFISQSITINPSKKQFMNFDVYQDIMSHVANQINQQDMNLIMSLQNMIEQQQSRLPNYIIKHSIVIENNEKQQQRILEQIEDVLVNMSERIEQICITTYFEGDHDLDSQLQAVLNQYEEIIHEIE</sequence>
<gene>
    <name evidence="1" type="ORF">POCTA_138.1.T0070167</name>
</gene>
<dbReference type="OMA" id="YQDIMSH"/>
<reference evidence="1" key="1">
    <citation type="submission" date="2021-01" db="EMBL/GenBank/DDBJ databases">
        <authorList>
            <consortium name="Genoscope - CEA"/>
            <person name="William W."/>
        </authorList>
    </citation>
    <scope>NUCLEOTIDE SEQUENCE</scope>
</reference>
<evidence type="ECO:0000313" key="1">
    <source>
        <dbReference type="EMBL" id="CAD8136059.1"/>
    </source>
</evidence>
<accession>A0A8S1SAH3</accession>